<evidence type="ECO:0000256" key="15">
    <source>
        <dbReference type="SAM" id="Phobius"/>
    </source>
</evidence>
<feature type="transmembrane region" description="Helical" evidence="15">
    <location>
        <begin position="12"/>
        <end position="39"/>
    </location>
</feature>
<protein>
    <recommendedName>
        <fullName evidence="5">serine-type D-Ala-D-Ala carboxypeptidase</fullName>
        <ecNumber evidence="5">3.4.16.4</ecNumber>
    </recommendedName>
</protein>
<reference evidence="18 19" key="1">
    <citation type="submission" date="2023-07" db="EMBL/GenBank/DDBJ databases">
        <title>Genomic Encyclopedia of Type Strains, Phase IV (KMG-IV): sequencing the most valuable type-strain genomes for metagenomic binning, comparative biology and taxonomic classification.</title>
        <authorList>
            <person name="Goeker M."/>
        </authorList>
    </citation>
    <scope>NUCLEOTIDE SEQUENCE [LARGE SCALE GENOMIC DNA]</scope>
    <source>
        <strain evidence="18 19">DSM 15448</strain>
    </source>
</reference>
<dbReference type="InterPro" id="IPR050515">
    <property type="entry name" value="Beta-lactam/transpept"/>
</dbReference>
<dbReference type="Pfam" id="PF03717">
    <property type="entry name" value="PBP_dimer"/>
    <property type="match status" value="1"/>
</dbReference>
<dbReference type="Gene3D" id="1.10.10.1230">
    <property type="entry name" value="Penicillin-binding protein, N-terminal non-catalytic domain, head sub-domain"/>
    <property type="match status" value="1"/>
</dbReference>
<dbReference type="Proteomes" id="UP001236723">
    <property type="component" value="Unassembled WGS sequence"/>
</dbReference>
<evidence type="ECO:0000256" key="2">
    <source>
        <dbReference type="ARBA" id="ARBA00004236"/>
    </source>
</evidence>
<evidence type="ECO:0000313" key="18">
    <source>
        <dbReference type="EMBL" id="MDQ0351027.1"/>
    </source>
</evidence>
<gene>
    <name evidence="18" type="ORF">J2R98_000830</name>
</gene>
<keyword evidence="6" id="KW-1003">Cell membrane</keyword>
<comment type="catalytic activity">
    <reaction evidence="13">
        <text>Preferential cleavage: (Ac)2-L-Lys-D-Ala-|-D-Ala. Also transpeptidation of peptidyl-alanyl moieties that are N-acyl substituents of D-alanine.</text>
        <dbReference type="EC" id="3.4.16.4"/>
    </reaction>
</comment>
<evidence type="ECO:0000256" key="4">
    <source>
        <dbReference type="ARBA" id="ARBA00007171"/>
    </source>
</evidence>
<keyword evidence="18" id="KW-0131">Cell cycle</keyword>
<dbReference type="PANTHER" id="PTHR30627:SF2">
    <property type="entry name" value="PEPTIDOGLYCAN D,D-TRANSPEPTIDASE MRDA"/>
    <property type="match status" value="1"/>
</dbReference>
<evidence type="ECO:0000256" key="5">
    <source>
        <dbReference type="ARBA" id="ARBA00012448"/>
    </source>
</evidence>
<evidence type="ECO:0000256" key="6">
    <source>
        <dbReference type="ARBA" id="ARBA00022475"/>
    </source>
</evidence>
<dbReference type="Pfam" id="PF00905">
    <property type="entry name" value="Transpeptidase"/>
    <property type="match status" value="1"/>
</dbReference>
<keyword evidence="19" id="KW-1185">Reference proteome</keyword>
<keyword evidence="9" id="KW-0573">Peptidoglycan synthesis</keyword>
<keyword evidence="10 15" id="KW-1133">Transmembrane helix</keyword>
<keyword evidence="18" id="KW-0132">Cell division</keyword>
<comment type="pathway">
    <text evidence="3">Cell wall biogenesis; peptidoglycan biosynthesis.</text>
</comment>
<feature type="region of interest" description="Disordered" evidence="14">
    <location>
        <begin position="688"/>
        <end position="716"/>
    </location>
</feature>
<organism evidence="18 19">
    <name type="scientific">Alkalibacillus filiformis</name>
    <dbReference type="NCBI Taxonomy" id="200990"/>
    <lineage>
        <taxon>Bacteria</taxon>
        <taxon>Bacillati</taxon>
        <taxon>Bacillota</taxon>
        <taxon>Bacilli</taxon>
        <taxon>Bacillales</taxon>
        <taxon>Bacillaceae</taxon>
        <taxon>Alkalibacillus</taxon>
    </lineage>
</organism>
<sequence>MKNKESKSHLPLRLNLLFFLIFLLFSMLILQLGVVQILYGQDAQEEIDRTEQDTSETPVPRGRMFDRTGELIVDNEPVLAITYTPPKNVQPEDNLKIAEQLVDYIEVTSDGLLSRVTQRDVEDYWILQNFEEAYSRLDEEELELSDSEQYQLVLDRVTDEDIEEISDEEMNVIALFRELNQASALTPHIIKRDIENDEYAVIAENLNRFPGINVTTDWDRVHLFGDTFSGFLGGITTTRQGIPDDNLDYFLSRNYSRNDRVGRSWLEDQYEQYLAGQKEVREHITDSNGNVISSELIREGERGKDLVLSVDMELQQRLDEIVGEELTEAVEEYPSEHLNHALAVMMDPNTGEILAMSGKRYERDAEDESERIKDDALRAVYAAYMPGSTIKGATVLAGFEEGVISPGEVMSDRTVRLPPGDGGGDLTFSSHSTLGSLDDIGALRESSNVYMGFIALRMNDELRHQYDFSNTVMSSTREGFQSMINYYSQFGLGVETGIDLPSETTGTTDPYRDVPVPGNMMDYSIGQYFNYSTLQLGQYVSTIANGGYRIAPSLVRQMHSAGDTDGLGPLYKANEPKILNRIDMDDRYIERVQEGFRQAFQESSGTGSPYFGDKDYNPAGKTGTAEAEIFDRGELLAEVNNLNLVGYAPFDNPEVAFAVVVPHTDPNSDHRTNLRIGERALDAYFELQEERQGTTEEELEDDVELEEVEEDTSDEE</sequence>
<dbReference type="SUPFAM" id="SSF56519">
    <property type="entry name" value="Penicillin binding protein dimerisation domain"/>
    <property type="match status" value="1"/>
</dbReference>
<dbReference type="Gene3D" id="3.90.1310.10">
    <property type="entry name" value="Penicillin-binding protein 2a (Domain 2)"/>
    <property type="match status" value="1"/>
</dbReference>
<dbReference type="PANTHER" id="PTHR30627">
    <property type="entry name" value="PEPTIDOGLYCAN D,D-TRANSPEPTIDASE"/>
    <property type="match status" value="1"/>
</dbReference>
<dbReference type="GO" id="GO:0051301">
    <property type="term" value="P:cell division"/>
    <property type="evidence" value="ECO:0007669"/>
    <property type="project" value="UniProtKB-KW"/>
</dbReference>
<evidence type="ECO:0000256" key="7">
    <source>
        <dbReference type="ARBA" id="ARBA00022692"/>
    </source>
</evidence>
<feature type="domain" description="Penicillin-binding protein dimerisation" evidence="17">
    <location>
        <begin position="57"/>
        <end position="294"/>
    </location>
</feature>
<keyword evidence="11 15" id="KW-0472">Membrane</keyword>
<evidence type="ECO:0000256" key="12">
    <source>
        <dbReference type="ARBA" id="ARBA00023316"/>
    </source>
</evidence>
<keyword evidence="7 15" id="KW-0812">Transmembrane</keyword>
<name>A0ABU0DRG4_9BACI</name>
<comment type="similarity">
    <text evidence="4">Belongs to the transpeptidase family.</text>
</comment>
<evidence type="ECO:0000256" key="11">
    <source>
        <dbReference type="ARBA" id="ARBA00023136"/>
    </source>
</evidence>
<evidence type="ECO:0000256" key="3">
    <source>
        <dbReference type="ARBA" id="ARBA00004752"/>
    </source>
</evidence>
<feature type="domain" description="Penicillin-binding protein transpeptidase" evidence="16">
    <location>
        <begin position="342"/>
        <end position="665"/>
    </location>
</feature>
<dbReference type="InterPro" id="IPR012338">
    <property type="entry name" value="Beta-lactam/transpept-like"/>
</dbReference>
<proteinExistence type="inferred from homology"/>
<comment type="caution">
    <text evidence="18">The sequence shown here is derived from an EMBL/GenBank/DDBJ whole genome shotgun (WGS) entry which is preliminary data.</text>
</comment>
<dbReference type="RefSeq" id="WP_307066367.1">
    <property type="nucleotide sequence ID" value="NZ_JAUSUP010000001.1"/>
</dbReference>
<dbReference type="InterPro" id="IPR005311">
    <property type="entry name" value="PBP_dimer"/>
</dbReference>
<accession>A0ABU0DRG4</accession>
<evidence type="ECO:0000256" key="13">
    <source>
        <dbReference type="ARBA" id="ARBA00034000"/>
    </source>
</evidence>
<comment type="subcellular location">
    <subcellularLocation>
        <location evidence="2">Cell membrane</location>
    </subcellularLocation>
    <subcellularLocation>
        <location evidence="1">Membrane</location>
        <topology evidence="1">Single-pass membrane protein</topology>
    </subcellularLocation>
</comment>
<dbReference type="SUPFAM" id="SSF56601">
    <property type="entry name" value="beta-lactamase/transpeptidase-like"/>
    <property type="match status" value="1"/>
</dbReference>
<dbReference type="EC" id="3.4.16.4" evidence="5"/>
<dbReference type="EMBL" id="JAUSUP010000001">
    <property type="protein sequence ID" value="MDQ0351027.1"/>
    <property type="molecule type" value="Genomic_DNA"/>
</dbReference>
<evidence type="ECO:0000256" key="8">
    <source>
        <dbReference type="ARBA" id="ARBA00022960"/>
    </source>
</evidence>
<keyword evidence="8" id="KW-0133">Cell shape</keyword>
<evidence type="ECO:0000256" key="9">
    <source>
        <dbReference type="ARBA" id="ARBA00022984"/>
    </source>
</evidence>
<evidence type="ECO:0000259" key="16">
    <source>
        <dbReference type="Pfam" id="PF00905"/>
    </source>
</evidence>
<evidence type="ECO:0000256" key="10">
    <source>
        <dbReference type="ARBA" id="ARBA00022989"/>
    </source>
</evidence>
<dbReference type="InterPro" id="IPR001460">
    <property type="entry name" value="PCN-bd_Tpept"/>
</dbReference>
<evidence type="ECO:0000313" key="19">
    <source>
        <dbReference type="Proteomes" id="UP001236723"/>
    </source>
</evidence>
<dbReference type="Gene3D" id="3.40.710.10">
    <property type="entry name" value="DD-peptidase/beta-lactamase superfamily"/>
    <property type="match status" value="1"/>
</dbReference>
<evidence type="ECO:0000256" key="1">
    <source>
        <dbReference type="ARBA" id="ARBA00004167"/>
    </source>
</evidence>
<dbReference type="InterPro" id="IPR036138">
    <property type="entry name" value="PBP_dimer_sf"/>
</dbReference>
<evidence type="ECO:0000259" key="17">
    <source>
        <dbReference type="Pfam" id="PF03717"/>
    </source>
</evidence>
<feature type="compositionally biased region" description="Acidic residues" evidence="14">
    <location>
        <begin position="695"/>
        <end position="716"/>
    </location>
</feature>
<evidence type="ECO:0000256" key="14">
    <source>
        <dbReference type="SAM" id="MobiDB-lite"/>
    </source>
</evidence>
<keyword evidence="12" id="KW-0961">Cell wall biogenesis/degradation</keyword>